<protein>
    <submittedName>
        <fullName evidence="3">Fimbrial protein</fullName>
    </submittedName>
</protein>
<dbReference type="AlphaFoldDB" id="A0A3Y4YM18"/>
<feature type="chain" id="PRO_5030088993" evidence="1">
    <location>
        <begin position="24"/>
        <end position="317"/>
    </location>
</feature>
<dbReference type="GO" id="GO:0009289">
    <property type="term" value="C:pilus"/>
    <property type="evidence" value="ECO:0007669"/>
    <property type="project" value="InterPro"/>
</dbReference>
<accession>A0A3Y4YM18</accession>
<dbReference type="InterPro" id="IPR008966">
    <property type="entry name" value="Adhesion_dom_sf"/>
</dbReference>
<dbReference type="InterPro" id="IPR000259">
    <property type="entry name" value="Adhesion_dom_fimbrial"/>
</dbReference>
<dbReference type="Gene3D" id="2.60.40.1090">
    <property type="entry name" value="Fimbrial-type adhesion domain"/>
    <property type="match status" value="1"/>
</dbReference>
<evidence type="ECO:0000259" key="2">
    <source>
        <dbReference type="Pfam" id="PF00419"/>
    </source>
</evidence>
<dbReference type="InterPro" id="IPR036937">
    <property type="entry name" value="Adhesion_dom_fimbrial_sf"/>
</dbReference>
<feature type="signal peptide" evidence="1">
    <location>
        <begin position="1"/>
        <end position="23"/>
    </location>
</feature>
<comment type="caution">
    <text evidence="3">The sequence shown here is derived from an EMBL/GenBank/DDBJ whole genome shotgun (WGS) entry which is preliminary data.</text>
</comment>
<sequence>MLRPVLFLFALSCGYASMSSAHAAEGCVINGSPLNIFLPVPKMAIPADTPDGTVLYTSPKQSINLNCSSTGRGKYVSVVTTDDFNKYLSQKNGIKTTVYIDGIPFDRQKDYLLGFTDASSSFKKTLSVWVEFRTDYSRGKLPVQGSLFHGSFQSIFFIEDYNYLVPRGVLALTTPDITFIPCSMEVSVSPDTIDFGMVKISDLDNGKKLQRRFSTLIKKSRYCTAVAGAPFGINVFFEPTSSGLNADGSLNLNNGLGLSISDSSGKYIPYNTAWKIDDVLMESVLRNTFTAKLQKISGHDIKTGPFSADVVVRLSYY</sequence>
<reference evidence="3" key="1">
    <citation type="submission" date="2018-07" db="EMBL/GenBank/DDBJ databases">
        <authorList>
            <consortium name="GenomeTrakr network: Whole genome sequencing for foodborne pathogen traceback"/>
        </authorList>
    </citation>
    <scope>NUCLEOTIDE SEQUENCE</scope>
    <source>
        <strain evidence="3">MDH-2013-00175</strain>
    </source>
</reference>
<gene>
    <name evidence="3" type="ORF">Z599_24990</name>
</gene>
<evidence type="ECO:0000313" key="3">
    <source>
        <dbReference type="EMBL" id="EBP4060920.1"/>
    </source>
</evidence>
<keyword evidence="1" id="KW-0732">Signal</keyword>
<dbReference type="SUPFAM" id="SSF49401">
    <property type="entry name" value="Bacterial adhesins"/>
    <property type="match status" value="1"/>
</dbReference>
<dbReference type="EMBL" id="AAGLQK010000060">
    <property type="protein sequence ID" value="EBP4060920.1"/>
    <property type="molecule type" value="Genomic_DNA"/>
</dbReference>
<feature type="domain" description="Fimbrial-type adhesion" evidence="2">
    <location>
        <begin position="189"/>
        <end position="316"/>
    </location>
</feature>
<evidence type="ECO:0000256" key="1">
    <source>
        <dbReference type="SAM" id="SignalP"/>
    </source>
</evidence>
<dbReference type="Pfam" id="PF00419">
    <property type="entry name" value="Fimbrial"/>
    <property type="match status" value="1"/>
</dbReference>
<dbReference type="GO" id="GO:0007155">
    <property type="term" value="P:cell adhesion"/>
    <property type="evidence" value="ECO:0007669"/>
    <property type="project" value="InterPro"/>
</dbReference>
<name>A0A3Y4YM18_SALET</name>
<organism evidence="3">
    <name type="scientific">Salmonella enterica I</name>
    <dbReference type="NCBI Taxonomy" id="59201"/>
    <lineage>
        <taxon>Bacteria</taxon>
        <taxon>Pseudomonadati</taxon>
        <taxon>Pseudomonadota</taxon>
        <taxon>Gammaproteobacteria</taxon>
        <taxon>Enterobacterales</taxon>
        <taxon>Enterobacteriaceae</taxon>
        <taxon>Salmonella</taxon>
    </lineage>
</organism>
<proteinExistence type="predicted"/>